<protein>
    <recommendedName>
        <fullName evidence="6">Phage-related protein</fullName>
    </recommendedName>
</protein>
<gene>
    <name evidence="4" type="ORF">H9636_07080</name>
</gene>
<sequence>MSVRDLNVDIDVDVDDNPLRDLDSLVNDVKLAFSGIDASGLSNLEREVEAVNREMADFSREIREADRAMNNINTIGTTSVSKLDLLFQKIDNDVNNVNIELNQLLPNLVQLRTIGNISITHLNHLFNRLQLNLGGVLRDINPLTAALAVLGVAGVISMNLLINKIQDLELRLNLLEMELKELRNQSTQVTVATSLMGNAMSIAGLKGVAMGGLITSAMAGIVAMAAPLVVLVGGLAASLMAAGFAAVAFGAVAMGALGPVIMGAEDLTKAQAAARKELESFVDFWKGFVKQFEAPIFEMFGTGLQLVQNILKGLAPTITNVADVVNELLTSMNESVVGGGLQNFFYWLEVNGADSLRSFALIFGNIFSGLFDMIGAFSPIGAEFEEGLISMAERYAEWSDKLAASNGFQKFIDYAIENGPVLMSLLGDLFGVLGDVIVGLAPLGTVVLAGLAVLFDYLNSNLGPVFSQIGEEVSFLADVFMNQLLPVILPIAEQVLPVLGQAFENIKNLGMALFEAFLSILPTLQDIFETVLPIAIDLFQRVYETIGALINNVVIPLLPMIGTVISEVWSVVKPILEPLKNLISTIGDTIMFLINEVVSPLIPVIGKVLGAMWKVAKPILDAIFDIFGNIIDAVSSTIQAVKDLASAFTNFKIPSWVKELGGTISGAISKVGSWLDGSHASGLGRVPFDGYVAELHKDEAVLTADQSNALRDLGVLKGDGSSPELDLSNNNNGGSYKTTYNTSSSHNSSSAQVQIFVQGSDNPKETARSIREELEDFFADLNIIMPTPREG</sequence>
<evidence type="ECO:0008006" key="6">
    <source>
        <dbReference type="Google" id="ProtNLM"/>
    </source>
</evidence>
<keyword evidence="3" id="KW-0812">Transmembrane</keyword>
<dbReference type="Proteomes" id="UP000640930">
    <property type="component" value="Unassembled WGS sequence"/>
</dbReference>
<dbReference type="InterPro" id="IPR016024">
    <property type="entry name" value="ARM-type_fold"/>
</dbReference>
<feature type="compositionally biased region" description="Low complexity" evidence="2">
    <location>
        <begin position="735"/>
        <end position="750"/>
    </location>
</feature>
<feature type="region of interest" description="Disordered" evidence="2">
    <location>
        <begin position="721"/>
        <end position="751"/>
    </location>
</feature>
<dbReference type="InterPro" id="IPR011989">
    <property type="entry name" value="ARM-like"/>
</dbReference>
<feature type="transmembrane region" description="Helical" evidence="3">
    <location>
        <begin position="239"/>
        <end position="261"/>
    </location>
</feature>
<evidence type="ECO:0000313" key="5">
    <source>
        <dbReference type="Proteomes" id="UP000640930"/>
    </source>
</evidence>
<organism evidence="4 5">
    <name type="scientific">Ureibacillus galli</name>
    <dbReference type="NCBI Taxonomy" id="2762222"/>
    <lineage>
        <taxon>Bacteria</taxon>
        <taxon>Bacillati</taxon>
        <taxon>Bacillota</taxon>
        <taxon>Bacilli</taxon>
        <taxon>Bacillales</taxon>
        <taxon>Caryophanaceae</taxon>
        <taxon>Ureibacillus</taxon>
    </lineage>
</organism>
<evidence type="ECO:0000313" key="4">
    <source>
        <dbReference type="EMBL" id="MBD8026420.1"/>
    </source>
</evidence>
<feature type="transmembrane region" description="Helical" evidence="3">
    <location>
        <begin position="208"/>
        <end position="233"/>
    </location>
</feature>
<keyword evidence="3" id="KW-1133">Transmembrane helix</keyword>
<dbReference type="EMBL" id="JACSQA010000007">
    <property type="protein sequence ID" value="MBD8026420.1"/>
    <property type="molecule type" value="Genomic_DNA"/>
</dbReference>
<proteinExistence type="predicted"/>
<feature type="transmembrane region" description="Helical" evidence="3">
    <location>
        <begin position="143"/>
        <end position="162"/>
    </location>
</feature>
<comment type="caution">
    <text evidence="4">The sequence shown here is derived from an EMBL/GenBank/DDBJ whole genome shotgun (WGS) entry which is preliminary data.</text>
</comment>
<keyword evidence="3" id="KW-0472">Membrane</keyword>
<feature type="coiled-coil region" evidence="1">
    <location>
        <begin position="158"/>
        <end position="192"/>
    </location>
</feature>
<reference evidence="4 5" key="1">
    <citation type="submission" date="2020-08" db="EMBL/GenBank/DDBJ databases">
        <title>A Genomic Blueprint of the Chicken Gut Microbiome.</title>
        <authorList>
            <person name="Gilroy R."/>
            <person name="Ravi A."/>
            <person name="Getino M."/>
            <person name="Pursley I."/>
            <person name="Horton D.L."/>
            <person name="Alikhan N.-F."/>
            <person name="Baker D."/>
            <person name="Gharbi K."/>
            <person name="Hall N."/>
            <person name="Watson M."/>
            <person name="Adriaenssens E.M."/>
            <person name="Foster-Nyarko E."/>
            <person name="Jarju S."/>
            <person name="Secka A."/>
            <person name="Antonio M."/>
            <person name="Oren A."/>
            <person name="Chaudhuri R."/>
            <person name="La Ragione R.M."/>
            <person name="Hildebrand F."/>
            <person name="Pallen M.J."/>
        </authorList>
    </citation>
    <scope>NUCLEOTIDE SEQUENCE [LARGE SCALE GENOMIC DNA]</scope>
    <source>
        <strain evidence="4 5">Re31</strain>
    </source>
</reference>
<feature type="transmembrane region" description="Helical" evidence="3">
    <location>
        <begin position="432"/>
        <end position="455"/>
    </location>
</feature>
<dbReference type="SUPFAM" id="SSF48371">
    <property type="entry name" value="ARM repeat"/>
    <property type="match status" value="1"/>
</dbReference>
<dbReference type="Gene3D" id="1.25.10.10">
    <property type="entry name" value="Leucine-rich Repeat Variant"/>
    <property type="match status" value="1"/>
</dbReference>
<feature type="coiled-coil region" evidence="1">
    <location>
        <begin position="41"/>
        <end position="68"/>
    </location>
</feature>
<keyword evidence="5" id="KW-1185">Reference proteome</keyword>
<evidence type="ECO:0000256" key="3">
    <source>
        <dbReference type="SAM" id="Phobius"/>
    </source>
</evidence>
<evidence type="ECO:0000256" key="1">
    <source>
        <dbReference type="SAM" id="Coils"/>
    </source>
</evidence>
<keyword evidence="1" id="KW-0175">Coiled coil</keyword>
<accession>A0ABR8XAV9</accession>
<dbReference type="RefSeq" id="WP_191706923.1">
    <property type="nucleotide sequence ID" value="NZ_JACSQA010000007.1"/>
</dbReference>
<name>A0ABR8XAV9_9BACL</name>
<evidence type="ECO:0000256" key="2">
    <source>
        <dbReference type="SAM" id="MobiDB-lite"/>
    </source>
</evidence>